<dbReference type="EMBL" id="QXQB01000007">
    <property type="protein sequence ID" value="RJX37045.1"/>
    <property type="molecule type" value="Genomic_DNA"/>
</dbReference>
<dbReference type="RefSeq" id="WP_120114042.1">
    <property type="nucleotide sequence ID" value="NZ_QXQB01000007.1"/>
</dbReference>
<dbReference type="Proteomes" id="UP000267798">
    <property type="component" value="Unassembled WGS sequence"/>
</dbReference>
<accession>A0A3A6PAK1</accession>
<dbReference type="OrthoDB" id="5194528at2"/>
<name>A0A3A6PAK1_9BACL</name>
<organism evidence="1 2">
    <name type="scientific">Paenibacillus pinisoli</name>
    <dbReference type="NCBI Taxonomy" id="1276110"/>
    <lineage>
        <taxon>Bacteria</taxon>
        <taxon>Bacillati</taxon>
        <taxon>Bacillota</taxon>
        <taxon>Bacilli</taxon>
        <taxon>Bacillales</taxon>
        <taxon>Paenibacillaceae</taxon>
        <taxon>Paenibacillus</taxon>
    </lineage>
</organism>
<dbReference type="AlphaFoldDB" id="A0A3A6PAK1"/>
<sequence length="180" mass="21423">MRMPSDSEMTFLFDGDGRQLQQFIEKHHEKLKRYQLMDDETELADELAIKEQIPIVFAFVYSVTVDWGEDDEEIVRLFGKRLPDETVEVMSTDKGLDITYNGQLHSIALTFTGNDRYITIRGFQELIRDKYEIRLFEASYLSDTHDFLVLPKRQWEELDARYPVRNREIFRVIDDELDFP</sequence>
<keyword evidence="2" id="KW-1185">Reference proteome</keyword>
<comment type="caution">
    <text evidence="1">The sequence shown here is derived from an EMBL/GenBank/DDBJ whole genome shotgun (WGS) entry which is preliminary data.</text>
</comment>
<evidence type="ECO:0000313" key="1">
    <source>
        <dbReference type="EMBL" id="RJX37045.1"/>
    </source>
</evidence>
<gene>
    <name evidence="1" type="ORF">D3P09_24340</name>
</gene>
<proteinExistence type="predicted"/>
<reference evidence="1 2" key="1">
    <citation type="submission" date="2018-09" db="EMBL/GenBank/DDBJ databases">
        <title>Paenibacillus aracenensis nov. sp. isolated from a cave in southern Spain.</title>
        <authorList>
            <person name="Jurado V."/>
            <person name="Gutierrez-Patricio S."/>
            <person name="Gonzalez-Pimentel J.L."/>
            <person name="Miller A.Z."/>
            <person name="Laiz L."/>
            <person name="Saiz-Jimenez C."/>
        </authorList>
    </citation>
    <scope>NUCLEOTIDE SEQUENCE [LARGE SCALE GENOMIC DNA]</scope>
    <source>
        <strain evidence="1 2">JCM 19203</strain>
    </source>
</reference>
<protein>
    <submittedName>
        <fullName evidence="1">Uncharacterized protein</fullName>
    </submittedName>
</protein>
<evidence type="ECO:0000313" key="2">
    <source>
        <dbReference type="Proteomes" id="UP000267798"/>
    </source>
</evidence>